<reference evidence="10 11" key="1">
    <citation type="submission" date="2018-03" db="EMBL/GenBank/DDBJ databases">
        <title>Genomic Encyclopedia of Type Strains, Phase III (KMG-III): the genomes of soil and plant-associated and newly described type strains.</title>
        <authorList>
            <person name="Whitman W."/>
        </authorList>
    </citation>
    <scope>NUCLEOTIDE SEQUENCE [LARGE SCALE GENOMIC DNA]</scope>
    <source>
        <strain evidence="10 11">CGMCC 1.07653</strain>
    </source>
</reference>
<evidence type="ECO:0000256" key="2">
    <source>
        <dbReference type="ARBA" id="ARBA00012939"/>
    </source>
</evidence>
<evidence type="ECO:0000256" key="5">
    <source>
        <dbReference type="ARBA" id="ARBA00023027"/>
    </source>
</evidence>
<evidence type="ECO:0000313" key="11">
    <source>
        <dbReference type="Proteomes" id="UP000242310"/>
    </source>
</evidence>
<feature type="domain" description="Mannitol dehydrogenase C-terminal" evidence="9">
    <location>
        <begin position="207"/>
        <end position="347"/>
    </location>
</feature>
<dbReference type="InterPro" id="IPR023027">
    <property type="entry name" value="Mannitol_DH_CS"/>
</dbReference>
<dbReference type="AlphaFoldDB" id="A0A2P8HI44"/>
<dbReference type="Pfam" id="PF08125">
    <property type="entry name" value="Mannitol_dh_C"/>
    <property type="match status" value="1"/>
</dbReference>
<dbReference type="NCBIfam" id="NF002647">
    <property type="entry name" value="PRK02318.1-3"/>
    <property type="match status" value="1"/>
</dbReference>
<dbReference type="SUPFAM" id="SSF51735">
    <property type="entry name" value="NAD(P)-binding Rossmann-fold domains"/>
    <property type="match status" value="1"/>
</dbReference>
<dbReference type="InterPro" id="IPR036291">
    <property type="entry name" value="NAD(P)-bd_dom_sf"/>
</dbReference>
<evidence type="ECO:0000256" key="7">
    <source>
        <dbReference type="HAMAP-Rule" id="MF_00196"/>
    </source>
</evidence>
<feature type="binding site" evidence="7">
    <location>
        <begin position="3"/>
        <end position="14"/>
    </location>
    <ligand>
        <name>NAD(+)</name>
        <dbReference type="ChEBI" id="CHEBI:57540"/>
    </ligand>
</feature>
<evidence type="ECO:0000256" key="6">
    <source>
        <dbReference type="ARBA" id="ARBA00048615"/>
    </source>
</evidence>
<sequence>MRAVHFGAGNIGRGFVAEVLTEAGFSITFVDINADVIQALNEDGAYEIMYAEQGRPNFRVENVDGLHSAEKPREVEQAVAEADIVTTAVGPNVLPHIAAHIAAGVELRLEQSRPPLDIVACENMVGGSEALKSHVQMHLNLENKAAAEQVIGFPNAAVDRIVPPQPEKKNVLDVLVEPFFEWVIETPDMKRKETSGTLPNVTYVAELLPFIQRKMFTVNTGHAALAYAGAYHGETTIMGALENSRSAAVFAGVLEETGTLLQHLYDFDHDELKTYHQKIRGRFQTPELNDQITRVGRQPMRKLGKEERLISPYVQLHEAGIEAPHLQRTIAYALLYNDAEDEESQLITERLHREPAFEVISAVTGLQDEVLLEKIQAEIEAL</sequence>
<dbReference type="PROSITE" id="PS00974">
    <property type="entry name" value="MANNITOL_DHGENASE"/>
    <property type="match status" value="1"/>
</dbReference>
<organism evidence="10 11">
    <name type="scientific">Salsuginibacillus halophilus</name>
    <dbReference type="NCBI Taxonomy" id="517424"/>
    <lineage>
        <taxon>Bacteria</taxon>
        <taxon>Bacillati</taxon>
        <taxon>Bacillota</taxon>
        <taxon>Bacilli</taxon>
        <taxon>Bacillales</taxon>
        <taxon>Bacillaceae</taxon>
        <taxon>Salsuginibacillus</taxon>
    </lineage>
</organism>
<dbReference type="InterPro" id="IPR013118">
    <property type="entry name" value="Mannitol_DH_C"/>
</dbReference>
<dbReference type="InterPro" id="IPR000669">
    <property type="entry name" value="Mannitol_DH"/>
</dbReference>
<evidence type="ECO:0000259" key="8">
    <source>
        <dbReference type="Pfam" id="PF01232"/>
    </source>
</evidence>
<dbReference type="OrthoDB" id="271711at2"/>
<comment type="similarity">
    <text evidence="1 7">Belongs to the mannitol dehydrogenase family.</text>
</comment>
<dbReference type="SUPFAM" id="SSF48179">
    <property type="entry name" value="6-phosphogluconate dehydrogenase C-terminal domain-like"/>
    <property type="match status" value="1"/>
</dbReference>
<protein>
    <recommendedName>
        <fullName evidence="3 7">Mannitol-1-phosphate 5-dehydrogenase</fullName>
        <ecNumber evidence="2 7">1.1.1.17</ecNumber>
    </recommendedName>
</protein>
<feature type="domain" description="Mannitol dehydrogenase N-terminal" evidence="8">
    <location>
        <begin position="1"/>
        <end position="193"/>
    </location>
</feature>
<dbReference type="InterPro" id="IPR013131">
    <property type="entry name" value="Mannitol_DH_N"/>
</dbReference>
<dbReference type="NCBIfam" id="NF002652">
    <property type="entry name" value="PRK02318.2-5"/>
    <property type="match status" value="1"/>
</dbReference>
<dbReference type="RefSeq" id="WP_106588558.1">
    <property type="nucleotide sequence ID" value="NZ_PYAV01000006.1"/>
</dbReference>
<keyword evidence="5 7" id="KW-0520">NAD</keyword>
<dbReference type="Gene3D" id="1.10.1040.10">
    <property type="entry name" value="N-(1-d-carboxylethyl)-l-norvaline Dehydrogenase, domain 2"/>
    <property type="match status" value="1"/>
</dbReference>
<accession>A0A2P8HI44</accession>
<gene>
    <name evidence="7" type="primary">mtlD</name>
    <name evidence="10" type="ORF">B0H94_106143</name>
</gene>
<dbReference type="PANTHER" id="PTHR30524:SF0">
    <property type="entry name" value="ALTRONATE OXIDOREDUCTASE-RELATED"/>
    <property type="match status" value="1"/>
</dbReference>
<dbReference type="GO" id="GO:0005829">
    <property type="term" value="C:cytosol"/>
    <property type="evidence" value="ECO:0007669"/>
    <property type="project" value="TreeGrafter"/>
</dbReference>
<dbReference type="EC" id="1.1.1.17" evidence="2 7"/>
<evidence type="ECO:0000256" key="3">
    <source>
        <dbReference type="ARBA" id="ARBA00016219"/>
    </source>
</evidence>
<comment type="caution">
    <text evidence="10">The sequence shown here is derived from an EMBL/GenBank/DDBJ whole genome shotgun (WGS) entry which is preliminary data.</text>
</comment>
<dbReference type="Proteomes" id="UP000242310">
    <property type="component" value="Unassembled WGS sequence"/>
</dbReference>
<dbReference type="PRINTS" id="PR00084">
    <property type="entry name" value="MTLDHDRGNASE"/>
</dbReference>
<dbReference type="PANTHER" id="PTHR30524">
    <property type="entry name" value="MANNITOL-1-PHOSPHATE 5-DEHYDROGENASE"/>
    <property type="match status" value="1"/>
</dbReference>
<dbReference type="InterPro" id="IPR023028">
    <property type="entry name" value="Mannitol_1_phos_5_DH"/>
</dbReference>
<dbReference type="Gene3D" id="3.40.50.720">
    <property type="entry name" value="NAD(P)-binding Rossmann-like Domain"/>
    <property type="match status" value="1"/>
</dbReference>
<evidence type="ECO:0000256" key="4">
    <source>
        <dbReference type="ARBA" id="ARBA00023002"/>
    </source>
</evidence>
<dbReference type="Pfam" id="PF01232">
    <property type="entry name" value="Mannitol_dh"/>
    <property type="match status" value="1"/>
</dbReference>
<evidence type="ECO:0000256" key="1">
    <source>
        <dbReference type="ARBA" id="ARBA00006541"/>
    </source>
</evidence>
<evidence type="ECO:0000313" key="10">
    <source>
        <dbReference type="EMBL" id="PSL45888.1"/>
    </source>
</evidence>
<dbReference type="HAMAP" id="MF_00196">
    <property type="entry name" value="Mannitol_dehydrog"/>
    <property type="match status" value="1"/>
</dbReference>
<dbReference type="GO" id="GO:0008926">
    <property type="term" value="F:mannitol-1-phosphate 5-dehydrogenase activity"/>
    <property type="evidence" value="ECO:0007669"/>
    <property type="project" value="UniProtKB-UniRule"/>
</dbReference>
<dbReference type="InterPro" id="IPR008927">
    <property type="entry name" value="6-PGluconate_DH-like_C_sf"/>
</dbReference>
<dbReference type="EMBL" id="PYAV01000006">
    <property type="protein sequence ID" value="PSL45888.1"/>
    <property type="molecule type" value="Genomic_DNA"/>
</dbReference>
<proteinExistence type="inferred from homology"/>
<dbReference type="InterPro" id="IPR013328">
    <property type="entry name" value="6PGD_dom2"/>
</dbReference>
<dbReference type="GO" id="GO:0019592">
    <property type="term" value="P:mannitol catabolic process"/>
    <property type="evidence" value="ECO:0007669"/>
    <property type="project" value="TreeGrafter"/>
</dbReference>
<name>A0A2P8HI44_9BACI</name>
<evidence type="ECO:0000259" key="9">
    <source>
        <dbReference type="Pfam" id="PF08125"/>
    </source>
</evidence>
<comment type="catalytic activity">
    <reaction evidence="6 7">
        <text>D-mannitol 1-phosphate + NAD(+) = beta-D-fructose 6-phosphate + NADH + H(+)</text>
        <dbReference type="Rhea" id="RHEA:19661"/>
        <dbReference type="ChEBI" id="CHEBI:15378"/>
        <dbReference type="ChEBI" id="CHEBI:57540"/>
        <dbReference type="ChEBI" id="CHEBI:57634"/>
        <dbReference type="ChEBI" id="CHEBI:57945"/>
        <dbReference type="ChEBI" id="CHEBI:61381"/>
        <dbReference type="EC" id="1.1.1.17"/>
    </reaction>
</comment>
<keyword evidence="4 7" id="KW-0560">Oxidoreductase</keyword>
<keyword evidence="11" id="KW-1185">Reference proteome</keyword>